<evidence type="ECO:0000256" key="1">
    <source>
        <dbReference type="ARBA" id="ARBA00004651"/>
    </source>
</evidence>
<feature type="transmembrane region" description="Helical" evidence="8">
    <location>
        <begin position="236"/>
        <end position="263"/>
    </location>
</feature>
<dbReference type="CDD" id="cd06550">
    <property type="entry name" value="TM_ABC_iron-siderophores_like"/>
    <property type="match status" value="1"/>
</dbReference>
<comment type="similarity">
    <text evidence="2">Belongs to the binding-protein-dependent transport system permease family. FecCD subfamily.</text>
</comment>
<evidence type="ECO:0000256" key="8">
    <source>
        <dbReference type="SAM" id="Phobius"/>
    </source>
</evidence>
<evidence type="ECO:0000313" key="10">
    <source>
        <dbReference type="Proteomes" id="UP000078516"/>
    </source>
</evidence>
<keyword evidence="7 8" id="KW-0472">Membrane</keyword>
<feature type="transmembrane region" description="Helical" evidence="8">
    <location>
        <begin position="275"/>
        <end position="296"/>
    </location>
</feature>
<feature type="transmembrane region" description="Helical" evidence="8">
    <location>
        <begin position="91"/>
        <end position="110"/>
    </location>
</feature>
<keyword evidence="3" id="KW-0813">Transport</keyword>
<dbReference type="GO" id="GO:0033214">
    <property type="term" value="P:siderophore-iron import into cell"/>
    <property type="evidence" value="ECO:0007669"/>
    <property type="project" value="TreeGrafter"/>
</dbReference>
<comment type="subcellular location">
    <subcellularLocation>
        <location evidence="1">Cell membrane</location>
        <topology evidence="1">Multi-pass membrane protein</topology>
    </subcellularLocation>
</comment>
<dbReference type="Gene3D" id="1.10.3470.10">
    <property type="entry name" value="ABC transporter involved in vitamin B12 uptake, BtuC"/>
    <property type="match status" value="1"/>
</dbReference>
<sequence>MTSRKKSRFIWLLIVVSMILFLLAVANGVAEVTLKDLWLSVVQFDSANQAQQILRTIRLPRVLGAFVVGSSFALSGALMQGVTRNPLADSGLLGINAGASLAMAISFAFLPAVSSFQTFLISLVGALAVTILVFGFLKFSKMGINPVQLILAGVAISSFFTAISQALTQLFNLQQDLAFWFVGGAANITWRQLTVLLPVYLIASICACLLGKSISLVNLSESHAVALGGNPRRTRLISFGMVAILSAIAVALVGPVSFIGLLVPPLIRGVVGSDYRYVLPGSFLAGGCLVMVADLVARMINPPFETPFGLIIALIGVPFLLVQVRREEG</sequence>
<keyword evidence="10" id="KW-1185">Reference proteome</keyword>
<protein>
    <submittedName>
        <fullName evidence="9">Ferrichrome ABC transporter permease</fullName>
    </submittedName>
</protein>
<keyword evidence="5 8" id="KW-0812">Transmembrane</keyword>
<dbReference type="PANTHER" id="PTHR30472">
    <property type="entry name" value="FERRIC ENTEROBACTIN TRANSPORT SYSTEM PERMEASE PROTEIN"/>
    <property type="match status" value="1"/>
</dbReference>
<evidence type="ECO:0000256" key="7">
    <source>
        <dbReference type="ARBA" id="ARBA00023136"/>
    </source>
</evidence>
<dbReference type="GO" id="GO:0005886">
    <property type="term" value="C:plasma membrane"/>
    <property type="evidence" value="ECO:0007669"/>
    <property type="project" value="UniProtKB-SubCell"/>
</dbReference>
<feature type="transmembrane region" description="Helical" evidence="8">
    <location>
        <begin position="62"/>
        <end position="79"/>
    </location>
</feature>
<dbReference type="Pfam" id="PF01032">
    <property type="entry name" value="FecCD"/>
    <property type="match status" value="1"/>
</dbReference>
<reference evidence="9 10" key="1">
    <citation type="submission" date="2016-04" db="EMBL/GenBank/DDBJ databases">
        <title>Draft genome of an Enterococcus thailandicus strain isolated from bovine feces.</title>
        <authorList>
            <person name="Beukers A.G."/>
            <person name="Zaheer R."/>
            <person name="Goji N."/>
            <person name="Cook S.R."/>
            <person name="Amoako K."/>
            <person name="Chaves A.V."/>
            <person name="Ward M.P."/>
            <person name="Mcallister T.A."/>
        </authorList>
    </citation>
    <scope>NUCLEOTIDE SEQUENCE [LARGE SCALE GENOMIC DNA]</scope>
    <source>
        <strain evidence="9 10">F0711D 46</strain>
    </source>
</reference>
<evidence type="ECO:0000256" key="4">
    <source>
        <dbReference type="ARBA" id="ARBA00022475"/>
    </source>
</evidence>
<evidence type="ECO:0000256" key="3">
    <source>
        <dbReference type="ARBA" id="ARBA00022448"/>
    </source>
</evidence>
<dbReference type="PANTHER" id="PTHR30472:SF1">
    <property type="entry name" value="FE(3+) DICITRATE TRANSPORT SYSTEM PERMEASE PROTEIN FECC-RELATED"/>
    <property type="match status" value="1"/>
</dbReference>
<organism evidence="9 10">
    <name type="scientific">Enterococcus thailandicus</name>
    <dbReference type="NCBI Taxonomy" id="417368"/>
    <lineage>
        <taxon>Bacteria</taxon>
        <taxon>Bacillati</taxon>
        <taxon>Bacillota</taxon>
        <taxon>Bacilli</taxon>
        <taxon>Lactobacillales</taxon>
        <taxon>Enterococcaceae</taxon>
        <taxon>Enterococcus</taxon>
    </lineage>
</organism>
<evidence type="ECO:0000256" key="2">
    <source>
        <dbReference type="ARBA" id="ARBA00007935"/>
    </source>
</evidence>
<dbReference type="RefSeq" id="WP_067484169.1">
    <property type="nucleotide sequence ID" value="NZ_JBKIZR010000001.1"/>
</dbReference>
<dbReference type="FunFam" id="1.10.3470.10:FF:000001">
    <property type="entry name" value="Vitamin B12 ABC transporter permease BtuC"/>
    <property type="match status" value="1"/>
</dbReference>
<dbReference type="SUPFAM" id="SSF81345">
    <property type="entry name" value="ABC transporter involved in vitamin B12 uptake, BtuC"/>
    <property type="match status" value="1"/>
</dbReference>
<feature type="transmembrane region" description="Helical" evidence="8">
    <location>
        <begin position="188"/>
        <end position="210"/>
    </location>
</feature>
<keyword evidence="6 8" id="KW-1133">Transmembrane helix</keyword>
<dbReference type="InterPro" id="IPR037294">
    <property type="entry name" value="ABC_BtuC-like"/>
</dbReference>
<dbReference type="AlphaFoldDB" id="A0A179EPV3"/>
<feature type="transmembrane region" description="Helical" evidence="8">
    <location>
        <begin position="308"/>
        <end position="324"/>
    </location>
</feature>
<gene>
    <name evidence="9" type="ORF">A6E74_08810</name>
</gene>
<keyword evidence="4" id="KW-1003">Cell membrane</keyword>
<evidence type="ECO:0000313" key="9">
    <source>
        <dbReference type="EMBL" id="OAQ55214.1"/>
    </source>
</evidence>
<dbReference type="EMBL" id="LWMN01000014">
    <property type="protein sequence ID" value="OAQ55214.1"/>
    <property type="molecule type" value="Genomic_DNA"/>
</dbReference>
<name>A0A179EPV3_ENTTH</name>
<dbReference type="GO" id="GO:0022857">
    <property type="term" value="F:transmembrane transporter activity"/>
    <property type="evidence" value="ECO:0007669"/>
    <property type="project" value="InterPro"/>
</dbReference>
<accession>A0A179EPV3</accession>
<evidence type="ECO:0000256" key="5">
    <source>
        <dbReference type="ARBA" id="ARBA00022692"/>
    </source>
</evidence>
<evidence type="ECO:0000256" key="6">
    <source>
        <dbReference type="ARBA" id="ARBA00022989"/>
    </source>
</evidence>
<dbReference type="InterPro" id="IPR000522">
    <property type="entry name" value="ABC_transptr_permease_BtuC"/>
</dbReference>
<dbReference type="Proteomes" id="UP000078516">
    <property type="component" value="Unassembled WGS sequence"/>
</dbReference>
<feature type="transmembrane region" description="Helical" evidence="8">
    <location>
        <begin position="116"/>
        <end position="137"/>
    </location>
</feature>
<proteinExistence type="inferred from homology"/>
<feature type="transmembrane region" description="Helical" evidence="8">
    <location>
        <begin position="149"/>
        <end position="168"/>
    </location>
</feature>
<comment type="caution">
    <text evidence="9">The sequence shown here is derived from an EMBL/GenBank/DDBJ whole genome shotgun (WGS) entry which is preliminary data.</text>
</comment>